<gene>
    <name evidence="2" type="ORF">G8770_17750</name>
</gene>
<dbReference type="InterPro" id="IPR027056">
    <property type="entry name" value="Gluconate_2DH_su3"/>
</dbReference>
<proteinExistence type="predicted"/>
<protein>
    <submittedName>
        <fullName evidence="2">Gluconate 2-dehydrogenase subunit 3 family protein</fullName>
    </submittedName>
</protein>
<dbReference type="AlphaFoldDB" id="A0A9E5MN92"/>
<organism evidence="2 3">
    <name type="scientific">Pseudomaricurvus hydrocarbonicus</name>
    <dbReference type="NCBI Taxonomy" id="1470433"/>
    <lineage>
        <taxon>Bacteria</taxon>
        <taxon>Pseudomonadati</taxon>
        <taxon>Pseudomonadota</taxon>
        <taxon>Gammaproteobacteria</taxon>
        <taxon>Cellvibrionales</taxon>
        <taxon>Cellvibrionaceae</taxon>
        <taxon>Pseudomaricurvus</taxon>
    </lineage>
</organism>
<sequence>MKRRDFLSRLTLALSLPSSLYICSASAQILRRPTPTSAASLTLLNNHIVLLEKACEAIIPQTETPGARAADAHGFIELLFRDWMLEEEQLDFVKGLDTLQANLQSTSGKTLANLEDSDMSSLMELEARVLIQPEHSIYQSFFKQLRAFTIIGYYTSEMGQKEELQVQYGAGQNTDIGPAMAQTYSA</sequence>
<feature type="chain" id="PRO_5039623035" evidence="1">
    <location>
        <begin position="28"/>
        <end position="186"/>
    </location>
</feature>
<name>A0A9E5MN92_9GAMM</name>
<evidence type="ECO:0000313" key="3">
    <source>
        <dbReference type="Proteomes" id="UP000787472"/>
    </source>
</evidence>
<feature type="signal peptide" evidence="1">
    <location>
        <begin position="1"/>
        <end position="27"/>
    </location>
</feature>
<dbReference type="RefSeq" id="WP_167189984.1">
    <property type="nucleotide sequence ID" value="NZ_JAAONZ010000016.1"/>
</dbReference>
<dbReference type="Pfam" id="PF13618">
    <property type="entry name" value="Gluconate_2-dh3"/>
    <property type="match status" value="1"/>
</dbReference>
<accession>A0A9E5MN92</accession>
<keyword evidence="3" id="KW-1185">Reference proteome</keyword>
<keyword evidence="1" id="KW-0732">Signal</keyword>
<dbReference type="Proteomes" id="UP000787472">
    <property type="component" value="Unassembled WGS sequence"/>
</dbReference>
<reference evidence="2" key="1">
    <citation type="submission" date="2020-03" db="EMBL/GenBank/DDBJ databases">
        <authorList>
            <person name="Guo F."/>
        </authorList>
    </citation>
    <scope>NUCLEOTIDE SEQUENCE</scope>
    <source>
        <strain evidence="2">JCM 30134</strain>
    </source>
</reference>
<comment type="caution">
    <text evidence="2">The sequence shown here is derived from an EMBL/GenBank/DDBJ whole genome shotgun (WGS) entry which is preliminary data.</text>
</comment>
<evidence type="ECO:0000256" key="1">
    <source>
        <dbReference type="SAM" id="SignalP"/>
    </source>
</evidence>
<dbReference type="EMBL" id="JAAONZ010000016">
    <property type="protein sequence ID" value="NHO67393.1"/>
    <property type="molecule type" value="Genomic_DNA"/>
</dbReference>
<evidence type="ECO:0000313" key="2">
    <source>
        <dbReference type="EMBL" id="NHO67393.1"/>
    </source>
</evidence>